<dbReference type="RefSeq" id="WP_380725653.1">
    <property type="nucleotide sequence ID" value="NZ_JBHTLK010000132.1"/>
</dbReference>
<keyword evidence="2" id="KW-0238">DNA-binding</keyword>
<evidence type="ECO:0000313" key="6">
    <source>
        <dbReference type="EMBL" id="MFD1149970.1"/>
    </source>
</evidence>
<dbReference type="Gene3D" id="1.10.10.10">
    <property type="entry name" value="Winged helix-like DNA-binding domain superfamily/Winged helix DNA-binding domain"/>
    <property type="match status" value="1"/>
</dbReference>
<evidence type="ECO:0000256" key="1">
    <source>
        <dbReference type="ARBA" id="ARBA00023015"/>
    </source>
</evidence>
<dbReference type="SUPFAM" id="SSF46785">
    <property type="entry name" value="Winged helix' DNA-binding domain"/>
    <property type="match status" value="1"/>
</dbReference>
<dbReference type="Pfam" id="PF01022">
    <property type="entry name" value="HTH_5"/>
    <property type="match status" value="1"/>
</dbReference>
<organism evidence="6 7">
    <name type="scientific">Saccharothrix hoggarensis</name>
    <dbReference type="NCBI Taxonomy" id="913853"/>
    <lineage>
        <taxon>Bacteria</taxon>
        <taxon>Bacillati</taxon>
        <taxon>Actinomycetota</taxon>
        <taxon>Actinomycetes</taxon>
        <taxon>Pseudonocardiales</taxon>
        <taxon>Pseudonocardiaceae</taxon>
        <taxon>Saccharothrix</taxon>
    </lineage>
</organism>
<dbReference type="SMART" id="SM00418">
    <property type="entry name" value="HTH_ARSR"/>
    <property type="match status" value="1"/>
</dbReference>
<keyword evidence="7" id="KW-1185">Reference proteome</keyword>
<dbReference type="PANTHER" id="PTHR43132">
    <property type="entry name" value="ARSENICAL RESISTANCE OPERON REPRESSOR ARSR-RELATED"/>
    <property type="match status" value="1"/>
</dbReference>
<dbReference type="InterPro" id="IPR036388">
    <property type="entry name" value="WH-like_DNA-bd_sf"/>
</dbReference>
<comment type="caution">
    <text evidence="6">The sequence shown here is derived from an EMBL/GenBank/DDBJ whole genome shotgun (WGS) entry which is preliminary data.</text>
</comment>
<dbReference type="Pfam" id="PF19361">
    <property type="entry name" value="DUF5937"/>
    <property type="match status" value="1"/>
</dbReference>
<reference evidence="7" key="1">
    <citation type="journal article" date="2019" name="Int. J. Syst. Evol. Microbiol.">
        <title>The Global Catalogue of Microorganisms (GCM) 10K type strain sequencing project: providing services to taxonomists for standard genome sequencing and annotation.</title>
        <authorList>
            <consortium name="The Broad Institute Genomics Platform"/>
            <consortium name="The Broad Institute Genome Sequencing Center for Infectious Disease"/>
            <person name="Wu L."/>
            <person name="Ma J."/>
        </authorList>
    </citation>
    <scope>NUCLEOTIDE SEQUENCE [LARGE SCALE GENOMIC DNA]</scope>
    <source>
        <strain evidence="7">CCUG 60214</strain>
    </source>
</reference>
<evidence type="ECO:0000259" key="5">
    <source>
        <dbReference type="PROSITE" id="PS50987"/>
    </source>
</evidence>
<dbReference type="InterPro" id="IPR001845">
    <property type="entry name" value="HTH_ArsR_DNA-bd_dom"/>
</dbReference>
<keyword evidence="1" id="KW-0805">Transcription regulation</keyword>
<dbReference type="EMBL" id="JBHTLK010000132">
    <property type="protein sequence ID" value="MFD1149970.1"/>
    <property type="molecule type" value="Genomic_DNA"/>
</dbReference>
<dbReference type="PANTHER" id="PTHR43132:SF8">
    <property type="entry name" value="HTH-TYPE TRANSCRIPTIONAL REGULATOR KMTR"/>
    <property type="match status" value="1"/>
</dbReference>
<evidence type="ECO:0000313" key="7">
    <source>
        <dbReference type="Proteomes" id="UP001597168"/>
    </source>
</evidence>
<accession>A0ABW3QZG7</accession>
<gene>
    <name evidence="6" type="ORF">ACFQ3T_22795</name>
</gene>
<dbReference type="CDD" id="cd00090">
    <property type="entry name" value="HTH_ARSR"/>
    <property type="match status" value="1"/>
</dbReference>
<dbReference type="InterPro" id="IPR045981">
    <property type="entry name" value="DUF5937"/>
</dbReference>
<evidence type="ECO:0000256" key="4">
    <source>
        <dbReference type="SAM" id="MobiDB-lite"/>
    </source>
</evidence>
<keyword evidence="3" id="KW-0804">Transcription</keyword>
<evidence type="ECO:0000256" key="2">
    <source>
        <dbReference type="ARBA" id="ARBA00023125"/>
    </source>
</evidence>
<dbReference type="InterPro" id="IPR011991">
    <property type="entry name" value="ArsR-like_HTH"/>
</dbReference>
<feature type="region of interest" description="Disordered" evidence="4">
    <location>
        <begin position="100"/>
        <end position="138"/>
    </location>
</feature>
<feature type="compositionally biased region" description="Basic and acidic residues" evidence="4">
    <location>
        <begin position="126"/>
        <end position="138"/>
    </location>
</feature>
<proteinExistence type="predicted"/>
<dbReference type="InterPro" id="IPR036390">
    <property type="entry name" value="WH_DNA-bd_sf"/>
</dbReference>
<sequence>MPRPACTAISPTSTNMITAMVVASPDIHRFPLCGTESIHDSVAEYTASDTANFNGFDHTDAPCSTRPSSTSATAQATAPNAIATANHSVGRCHVLVMAPPSPGPRRRSLGRARQPAVGQATPSRWDNGRRGRPEHRAARNGDGVAVWVRLAGVGLAKVRFAYSAVFETVMAVDGLRTPGAHAVHLPWVRWARDRVADIPGLDTLLDRLEGPAKPADLMPVPDVRMPDLDAELRHVRQPEADVIRRCHDRLIAPHWKRITAVLEADIAARAATLADKGVEAVFHDLHPEVTWADGELVLHRKPEHRVDLAEHGLVLCPSVFCWPKAWIALDPVSQGVLRYPARGIGTLWEERETPRELAALIGRTRAHLLILLEAPKSTTDLAALLGVTAGAVSQHIGVLRAARLVTTRREGRHVLHMRTARADALMS</sequence>
<dbReference type="InterPro" id="IPR051011">
    <property type="entry name" value="Metal_resp_trans_reg"/>
</dbReference>
<protein>
    <submittedName>
        <fullName evidence="6">DUF5937 family protein</fullName>
    </submittedName>
</protein>
<dbReference type="Proteomes" id="UP001597168">
    <property type="component" value="Unassembled WGS sequence"/>
</dbReference>
<evidence type="ECO:0000256" key="3">
    <source>
        <dbReference type="ARBA" id="ARBA00023163"/>
    </source>
</evidence>
<name>A0ABW3QZG7_9PSEU</name>
<feature type="domain" description="HTH arsR-type" evidence="5">
    <location>
        <begin position="344"/>
        <end position="427"/>
    </location>
</feature>
<dbReference type="PROSITE" id="PS50987">
    <property type="entry name" value="HTH_ARSR_2"/>
    <property type="match status" value="1"/>
</dbReference>